<keyword evidence="3" id="KW-0560">Oxidoreductase</keyword>
<dbReference type="InterPro" id="IPR016163">
    <property type="entry name" value="Ald_DH_C"/>
</dbReference>
<dbReference type="WBParaSite" id="PSAMB.scaffold19309size830.g37839.t1">
    <property type="protein sequence ID" value="PSAMB.scaffold19309size830.g37839.t1"/>
    <property type="gene ID" value="PSAMB.scaffold19309size830.g37839"/>
</dbReference>
<keyword evidence="6" id="KW-1185">Reference proteome</keyword>
<dbReference type="GO" id="GO:0004029">
    <property type="term" value="F:aldehyde dehydrogenase (NAD+) activity"/>
    <property type="evidence" value="ECO:0007669"/>
    <property type="project" value="InterPro"/>
</dbReference>
<dbReference type="Gene3D" id="3.40.309.10">
    <property type="entry name" value="Aldehyde Dehydrogenase, Chain A, domain 2"/>
    <property type="match status" value="1"/>
</dbReference>
<evidence type="ECO:0000256" key="4">
    <source>
        <dbReference type="ARBA" id="ARBA00023027"/>
    </source>
</evidence>
<feature type="domain" description="Aldehyde dehydrogenase" evidence="5">
    <location>
        <begin position="1"/>
        <end position="165"/>
    </location>
</feature>
<evidence type="ECO:0000256" key="3">
    <source>
        <dbReference type="ARBA" id="ARBA00023002"/>
    </source>
</evidence>
<dbReference type="AlphaFoldDB" id="A0A914VI55"/>
<proteinExistence type="inferred from homology"/>
<evidence type="ECO:0000313" key="7">
    <source>
        <dbReference type="WBParaSite" id="PSAMB.scaffold19309size830.g37839.t1"/>
    </source>
</evidence>
<accession>A0A914VI55</accession>
<evidence type="ECO:0000256" key="2">
    <source>
        <dbReference type="ARBA" id="ARBA00011881"/>
    </source>
</evidence>
<dbReference type="InterPro" id="IPR044638">
    <property type="entry name" value="ALDH7A1-like"/>
</dbReference>
<dbReference type="FunFam" id="3.40.309.10:FF:000018">
    <property type="entry name" value="Alpha-aminoadipic semialdehyde dehydrogenase"/>
    <property type="match status" value="1"/>
</dbReference>
<dbReference type="InterPro" id="IPR015590">
    <property type="entry name" value="Aldehyde_DH_dom"/>
</dbReference>
<organism evidence="6 7">
    <name type="scientific">Plectus sambesii</name>
    <dbReference type="NCBI Taxonomy" id="2011161"/>
    <lineage>
        <taxon>Eukaryota</taxon>
        <taxon>Metazoa</taxon>
        <taxon>Ecdysozoa</taxon>
        <taxon>Nematoda</taxon>
        <taxon>Chromadorea</taxon>
        <taxon>Plectida</taxon>
        <taxon>Plectina</taxon>
        <taxon>Plectoidea</taxon>
        <taxon>Plectidae</taxon>
        <taxon>Plectus</taxon>
    </lineage>
</organism>
<dbReference type="Pfam" id="PF00171">
    <property type="entry name" value="Aldedh"/>
    <property type="match status" value="1"/>
</dbReference>
<name>A0A914VI55_9BILA</name>
<comment type="subunit">
    <text evidence="2">Homotetramer.</text>
</comment>
<sequence length="168" mass="18584">ADLNMVIPATVFASVGTAGQRCTTTRRLFIHEKLYDTALDRLKKAYAQIVTKLGDPLDDGVLYGPLHTKIGVGMYKATVAEAMVHGGKVEFGGKVVEEREGNYVLPTLVTGLAHDDEVVMRETFAPILYVMKIKNLDEAIKYNNEVKQGLSSSIFTQNLQSVFKWLGY</sequence>
<dbReference type="PANTHER" id="PTHR43521">
    <property type="entry name" value="ALPHA-AMINOADIPIC SEMIALDEHYDE DEHYDROGENASE"/>
    <property type="match status" value="1"/>
</dbReference>
<dbReference type="InterPro" id="IPR016161">
    <property type="entry name" value="Ald_DH/histidinol_DH"/>
</dbReference>
<dbReference type="Proteomes" id="UP000887566">
    <property type="component" value="Unplaced"/>
</dbReference>
<dbReference type="SUPFAM" id="SSF53720">
    <property type="entry name" value="ALDH-like"/>
    <property type="match status" value="1"/>
</dbReference>
<evidence type="ECO:0000256" key="1">
    <source>
        <dbReference type="ARBA" id="ARBA00009986"/>
    </source>
</evidence>
<evidence type="ECO:0000313" key="6">
    <source>
        <dbReference type="Proteomes" id="UP000887566"/>
    </source>
</evidence>
<keyword evidence="4" id="KW-0520">NAD</keyword>
<comment type="similarity">
    <text evidence="1">Belongs to the aldehyde dehydrogenase family.</text>
</comment>
<reference evidence="7" key="1">
    <citation type="submission" date="2022-11" db="UniProtKB">
        <authorList>
            <consortium name="WormBaseParasite"/>
        </authorList>
    </citation>
    <scope>IDENTIFICATION</scope>
</reference>
<evidence type="ECO:0000259" key="5">
    <source>
        <dbReference type="Pfam" id="PF00171"/>
    </source>
</evidence>
<dbReference type="PANTHER" id="PTHR43521:SF1">
    <property type="entry name" value="ALPHA-AMINOADIPIC SEMIALDEHYDE DEHYDROGENASE"/>
    <property type="match status" value="1"/>
</dbReference>
<protein>
    <submittedName>
        <fullName evidence="7">Aldehyde dehydrogenase domain-containing protein</fullName>
    </submittedName>
</protein>